<feature type="region of interest" description="Disordered" evidence="1">
    <location>
        <begin position="1"/>
        <end position="86"/>
    </location>
</feature>
<evidence type="ECO:0008006" key="4">
    <source>
        <dbReference type="Google" id="ProtNLM"/>
    </source>
</evidence>
<keyword evidence="3" id="KW-1185">Reference proteome</keyword>
<feature type="compositionally biased region" description="Polar residues" evidence="1">
    <location>
        <begin position="50"/>
        <end position="67"/>
    </location>
</feature>
<feature type="compositionally biased region" description="Basic residues" evidence="1">
    <location>
        <begin position="1"/>
        <end position="10"/>
    </location>
</feature>
<dbReference type="EMBL" id="CAWUON010000034">
    <property type="protein sequence ID" value="CAK7268194.1"/>
    <property type="molecule type" value="Genomic_DNA"/>
</dbReference>
<sequence length="953" mass="106263">MVHRQRRRRAPIQYVQVPRTPTSESSGSSIAPVHSFMAVCPSSPQSPSSALQTTSESSESVTGQDATLASAAADHDETPSWVYQPPSSETLLNDQITSIPQLGIQYQQQLPLHSFSNEINSFNSDNGFNNLTGDYMSLLGHDAIATSDATNGFTVPPFDGTPVMGSEIVSRPSQQAFNYLASDSTVSWSMLQPQSASVELVHERTSLSLPLGGSFATNNSDEDDINLNSVVALDTYALQHNVSFSHPLYAGNASAQQMPPYASMMSPGTHNSLEFQMATRINNETISESLLQIYHDVLEHNFTCWITEETCPYNVWARPARHGPIYLLNNGGGAAPIAIGGRRTWSPHAEYQQQFGPTWNNRVYRRVIELDKMAQAAKMMHFTAAQNSQISKALHLVIMAFATQWAQNSDRQREAYAAGSATTNNTNRAEFDRKLQRTQWQEARQALQDCADIECYRIVCAELIFSITQRPWEESEFAELELATSRTQSGEDFSLPPGHEANSPKAKARRRRDAILSKLDEVISKDGPPVFVERAARKMHALKSKFDNYQLGFLGETTQGRSNRRDGQDAHGIPDFSAQHLASEASQTVGLLYWLAVMFDTISASMTERPVVLADDESQHEAAEHEVMFPDRGPASSTGPAGNTESISLQDIAQTMFSHGNINTNSSANFVDFSTPSYSGKKNNRWRIDLFIQDDPNRQSNAQAYHFPCPYDDAARIVTRCAPVKVLLYRQVLYMQSMLRKPYLHYGAPIEEVVQDTLMVYGYWNLTYGAFFRELIHHYAVVPTRIRGWFVCLLAHWHLGALLMADLLEKIDENRVGNDVSRASRTNAGTVERIRRSSALQLADLARVATPLMVNAESDPSMPDFHYAVREGTILTEPWTMLLIRAFTKASVLHLHMAEDIHDQGSAELLLEDEASRESLRLSEECIQAMWYLGKKSDMARNVAMVLSRAINA</sequence>
<dbReference type="Proteomes" id="UP001642502">
    <property type="component" value="Unassembled WGS sequence"/>
</dbReference>
<evidence type="ECO:0000256" key="1">
    <source>
        <dbReference type="SAM" id="MobiDB-lite"/>
    </source>
</evidence>
<feature type="compositionally biased region" description="Polar residues" evidence="1">
    <location>
        <begin position="635"/>
        <end position="645"/>
    </location>
</feature>
<comment type="caution">
    <text evidence="2">The sequence shown here is derived from an EMBL/GenBank/DDBJ whole genome shotgun (WGS) entry which is preliminary data.</text>
</comment>
<evidence type="ECO:0000313" key="2">
    <source>
        <dbReference type="EMBL" id="CAK7268194.1"/>
    </source>
</evidence>
<organism evidence="2 3">
    <name type="scientific">Sporothrix epigloea</name>
    <dbReference type="NCBI Taxonomy" id="1892477"/>
    <lineage>
        <taxon>Eukaryota</taxon>
        <taxon>Fungi</taxon>
        <taxon>Dikarya</taxon>
        <taxon>Ascomycota</taxon>
        <taxon>Pezizomycotina</taxon>
        <taxon>Sordariomycetes</taxon>
        <taxon>Sordariomycetidae</taxon>
        <taxon>Ophiostomatales</taxon>
        <taxon>Ophiostomataceae</taxon>
        <taxon>Sporothrix</taxon>
    </lineage>
</organism>
<reference evidence="2 3" key="1">
    <citation type="submission" date="2024-01" db="EMBL/GenBank/DDBJ databases">
        <authorList>
            <person name="Allen C."/>
            <person name="Tagirdzhanova G."/>
        </authorList>
    </citation>
    <scope>NUCLEOTIDE SEQUENCE [LARGE SCALE GENOMIC DNA]</scope>
    <source>
        <strain evidence="2 3">CBS 119000</strain>
    </source>
</reference>
<feature type="region of interest" description="Disordered" evidence="1">
    <location>
        <begin position="488"/>
        <end position="510"/>
    </location>
</feature>
<feature type="compositionally biased region" description="Basic and acidic residues" evidence="1">
    <location>
        <begin position="620"/>
        <end position="629"/>
    </location>
</feature>
<feature type="compositionally biased region" description="Polar residues" evidence="1">
    <location>
        <begin position="19"/>
        <end position="29"/>
    </location>
</feature>
<protein>
    <recommendedName>
        <fullName evidence="4">C6 zinc finger domain containing protein</fullName>
    </recommendedName>
</protein>
<proteinExistence type="predicted"/>
<name>A0ABP0DIU2_9PEZI</name>
<gene>
    <name evidence="2" type="ORF">SEPCBS119000_002938</name>
</gene>
<accession>A0ABP0DIU2</accession>
<evidence type="ECO:0000313" key="3">
    <source>
        <dbReference type="Proteomes" id="UP001642502"/>
    </source>
</evidence>
<feature type="region of interest" description="Disordered" evidence="1">
    <location>
        <begin position="620"/>
        <end position="645"/>
    </location>
</feature>